<dbReference type="GO" id="GO:0016491">
    <property type="term" value="F:oxidoreductase activity"/>
    <property type="evidence" value="ECO:0007669"/>
    <property type="project" value="UniProtKB-KW"/>
</dbReference>
<keyword evidence="2 5" id="KW-0560">Oxidoreductase</keyword>
<dbReference type="PANTHER" id="PTHR43391:SF82">
    <property type="entry name" value="OXIDOREDUCTASE SADH-RELATED"/>
    <property type="match status" value="1"/>
</dbReference>
<dbReference type="Pfam" id="PF00106">
    <property type="entry name" value="adh_short"/>
    <property type="match status" value="1"/>
</dbReference>
<dbReference type="InterPro" id="IPR057326">
    <property type="entry name" value="KR_dom"/>
</dbReference>
<dbReference type="InterPro" id="IPR002347">
    <property type="entry name" value="SDR_fam"/>
</dbReference>
<dbReference type="SMART" id="SM00822">
    <property type="entry name" value="PKS_KR"/>
    <property type="match status" value="1"/>
</dbReference>
<dbReference type="PANTHER" id="PTHR43391">
    <property type="entry name" value="RETINOL DEHYDROGENASE-RELATED"/>
    <property type="match status" value="1"/>
</dbReference>
<accession>A0ABV6PL25</accession>
<name>A0ABV6PL25_9SPHN</name>
<comment type="similarity">
    <text evidence="1 3">Belongs to the short-chain dehydrogenases/reductases (SDR) family.</text>
</comment>
<dbReference type="Gene3D" id="3.40.50.720">
    <property type="entry name" value="NAD(P)-binding Rossmann-like Domain"/>
    <property type="match status" value="1"/>
</dbReference>
<sequence length="274" mass="28764">MTVLAVGAAVITGGVSGIGLAVAGELGRRGAKVLLADLPGERLEAAVSALTDEGINACGQACDVSDLAQVEALAQAAFARFGDVGLVFNNAGVSGPRGKLWEIDPAAAKAHFDINFWGVWNGCRAFAPRLAAQASPSAIYNTGSENSLFCALPHTAAYIAAKHAVLGMTESLRGDLPSHVHAGLVIPGWVHTAIGPDAVMRNGMDVARFAEIIVPQMLARQRFVVAHAYNVVRMHERIDALDTAYAAHAPRYDGDEEYDVLTTIARLRAAREAG</sequence>
<organism evidence="5 6">
    <name type="scientific">Novosphingobium aquiterrae</name>
    <dbReference type="NCBI Taxonomy" id="624388"/>
    <lineage>
        <taxon>Bacteria</taxon>
        <taxon>Pseudomonadati</taxon>
        <taxon>Pseudomonadota</taxon>
        <taxon>Alphaproteobacteria</taxon>
        <taxon>Sphingomonadales</taxon>
        <taxon>Sphingomonadaceae</taxon>
        <taxon>Novosphingobium</taxon>
    </lineage>
</organism>
<evidence type="ECO:0000256" key="1">
    <source>
        <dbReference type="ARBA" id="ARBA00006484"/>
    </source>
</evidence>
<dbReference type="PRINTS" id="PR00080">
    <property type="entry name" value="SDRFAMILY"/>
</dbReference>
<dbReference type="PRINTS" id="PR00081">
    <property type="entry name" value="GDHRDH"/>
</dbReference>
<dbReference type="EMBL" id="JBHLTL010000011">
    <property type="protein sequence ID" value="MFC0590546.1"/>
    <property type="molecule type" value="Genomic_DNA"/>
</dbReference>
<gene>
    <name evidence="5" type="ORF">ACFFF7_14135</name>
</gene>
<evidence type="ECO:0000259" key="4">
    <source>
        <dbReference type="SMART" id="SM00822"/>
    </source>
</evidence>
<protein>
    <submittedName>
        <fullName evidence="5">SDR family NAD(P)-dependent oxidoreductase</fullName>
        <ecNumber evidence="5">1.-.-.-</ecNumber>
    </submittedName>
</protein>
<evidence type="ECO:0000313" key="5">
    <source>
        <dbReference type="EMBL" id="MFC0590546.1"/>
    </source>
</evidence>
<dbReference type="InterPro" id="IPR036291">
    <property type="entry name" value="NAD(P)-bd_dom_sf"/>
</dbReference>
<keyword evidence="6" id="KW-1185">Reference proteome</keyword>
<evidence type="ECO:0000256" key="2">
    <source>
        <dbReference type="ARBA" id="ARBA00023002"/>
    </source>
</evidence>
<dbReference type="Proteomes" id="UP001589943">
    <property type="component" value="Unassembled WGS sequence"/>
</dbReference>
<evidence type="ECO:0000313" key="6">
    <source>
        <dbReference type="Proteomes" id="UP001589943"/>
    </source>
</evidence>
<evidence type="ECO:0000256" key="3">
    <source>
        <dbReference type="RuleBase" id="RU000363"/>
    </source>
</evidence>
<proteinExistence type="inferred from homology"/>
<dbReference type="EC" id="1.-.-.-" evidence="5"/>
<comment type="caution">
    <text evidence="5">The sequence shown here is derived from an EMBL/GenBank/DDBJ whole genome shotgun (WGS) entry which is preliminary data.</text>
</comment>
<dbReference type="CDD" id="cd05233">
    <property type="entry name" value="SDR_c"/>
    <property type="match status" value="1"/>
</dbReference>
<dbReference type="SUPFAM" id="SSF51735">
    <property type="entry name" value="NAD(P)-binding Rossmann-fold domains"/>
    <property type="match status" value="1"/>
</dbReference>
<reference evidence="5 6" key="1">
    <citation type="submission" date="2024-09" db="EMBL/GenBank/DDBJ databases">
        <authorList>
            <person name="Sun Q."/>
            <person name="Mori K."/>
        </authorList>
    </citation>
    <scope>NUCLEOTIDE SEQUENCE [LARGE SCALE GENOMIC DNA]</scope>
    <source>
        <strain evidence="5 6">NCAIM B.02537</strain>
    </source>
</reference>
<dbReference type="RefSeq" id="WP_379482000.1">
    <property type="nucleotide sequence ID" value="NZ_JBHLTL010000011.1"/>
</dbReference>
<feature type="domain" description="Ketoreductase" evidence="4">
    <location>
        <begin position="7"/>
        <end position="192"/>
    </location>
</feature>